<reference evidence="2" key="1">
    <citation type="submission" date="2021-01" db="EMBL/GenBank/DDBJ databases">
        <authorList>
            <consortium name="Genoscope - CEA"/>
            <person name="William W."/>
        </authorList>
    </citation>
    <scope>NUCLEOTIDE SEQUENCE</scope>
</reference>
<feature type="signal peptide" evidence="1">
    <location>
        <begin position="1"/>
        <end position="24"/>
    </location>
</feature>
<organism evidence="2 3">
    <name type="scientific">Paramecium pentaurelia</name>
    <dbReference type="NCBI Taxonomy" id="43138"/>
    <lineage>
        <taxon>Eukaryota</taxon>
        <taxon>Sar</taxon>
        <taxon>Alveolata</taxon>
        <taxon>Ciliophora</taxon>
        <taxon>Intramacronucleata</taxon>
        <taxon>Oligohymenophorea</taxon>
        <taxon>Peniculida</taxon>
        <taxon>Parameciidae</taxon>
        <taxon>Paramecium</taxon>
    </lineage>
</organism>
<evidence type="ECO:0000313" key="3">
    <source>
        <dbReference type="Proteomes" id="UP000689195"/>
    </source>
</evidence>
<accession>A0A8S1YMC4</accession>
<feature type="chain" id="PRO_5035912499" evidence="1">
    <location>
        <begin position="25"/>
        <end position="290"/>
    </location>
</feature>
<keyword evidence="3" id="KW-1185">Reference proteome</keyword>
<evidence type="ECO:0000256" key="1">
    <source>
        <dbReference type="SAM" id="SignalP"/>
    </source>
</evidence>
<dbReference type="EMBL" id="CAJJDO010000221">
    <property type="protein sequence ID" value="CAD8214521.1"/>
    <property type="molecule type" value="Genomic_DNA"/>
</dbReference>
<name>A0A8S1YMC4_9CILI</name>
<dbReference type="Proteomes" id="UP000689195">
    <property type="component" value="Unassembled WGS sequence"/>
</dbReference>
<comment type="caution">
    <text evidence="2">The sequence shown here is derived from an EMBL/GenBank/DDBJ whole genome shotgun (WGS) entry which is preliminary data.</text>
</comment>
<dbReference type="AlphaFoldDB" id="A0A8S1YMC4"/>
<proteinExistence type="predicted"/>
<keyword evidence="1" id="KW-0732">Signal</keyword>
<sequence>MMVHTKKVLFQHVLLLVLVNLLQSSQNIYNRMIMFRLSSNLQNINVGYGDYTSQTSCQSAEFNHLHEFINQISNYLCEYSIQMQINVPGLTMLSPICAEITHLKIMINLLQLIQIVKKKIQLLLTVELPKEYAHHKNPNLIAKLLIQLKNHQYAFGILQLLLVVKDNTEMQQQLQNEACHTWFARCNQRKLCALLKEQHWNFMFTYQWNLLPQQEDELLIWLPEYQCRDYRAQNNTNCANLLACADFGSTFVSNRTQFIDKGIVLYIQSLQIVIMKVLMKVVDGLKHPVY</sequence>
<evidence type="ECO:0000313" key="2">
    <source>
        <dbReference type="EMBL" id="CAD8214521.1"/>
    </source>
</evidence>
<gene>
    <name evidence="2" type="ORF">PPENT_87.1.T2210001</name>
</gene>
<protein>
    <submittedName>
        <fullName evidence="2">Uncharacterized protein</fullName>
    </submittedName>
</protein>